<keyword evidence="3 10" id="KW-0808">Transferase</keyword>
<name>A0A9N9X1Z4_PHACE</name>
<dbReference type="GO" id="GO:0034626">
    <property type="term" value="P:fatty acid elongation, polyunsaturated fatty acid"/>
    <property type="evidence" value="ECO:0007669"/>
    <property type="project" value="TreeGrafter"/>
</dbReference>
<dbReference type="GO" id="GO:0030148">
    <property type="term" value="P:sphingolipid biosynthetic process"/>
    <property type="evidence" value="ECO:0007669"/>
    <property type="project" value="TreeGrafter"/>
</dbReference>
<evidence type="ECO:0000313" key="11">
    <source>
        <dbReference type="EMBL" id="CAG9817336.1"/>
    </source>
</evidence>
<dbReference type="InterPro" id="IPR002076">
    <property type="entry name" value="ELO_fam"/>
</dbReference>
<dbReference type="OrthoDB" id="434092at2759"/>
<evidence type="ECO:0000313" key="12">
    <source>
        <dbReference type="Proteomes" id="UP001153737"/>
    </source>
</evidence>
<feature type="transmembrane region" description="Helical" evidence="10">
    <location>
        <begin position="167"/>
        <end position="186"/>
    </location>
</feature>
<evidence type="ECO:0000256" key="6">
    <source>
        <dbReference type="ARBA" id="ARBA00022989"/>
    </source>
</evidence>
<feature type="transmembrane region" description="Helical" evidence="10">
    <location>
        <begin position="65"/>
        <end position="82"/>
    </location>
</feature>
<comment type="catalytic activity">
    <reaction evidence="10">
        <text>a very-long-chain acyl-CoA + malonyl-CoA + H(+) = a very-long-chain 3-oxoacyl-CoA + CO2 + CoA</text>
        <dbReference type="Rhea" id="RHEA:32727"/>
        <dbReference type="ChEBI" id="CHEBI:15378"/>
        <dbReference type="ChEBI" id="CHEBI:16526"/>
        <dbReference type="ChEBI" id="CHEBI:57287"/>
        <dbReference type="ChEBI" id="CHEBI:57384"/>
        <dbReference type="ChEBI" id="CHEBI:90725"/>
        <dbReference type="ChEBI" id="CHEBI:90736"/>
        <dbReference type="EC" id="2.3.1.199"/>
    </reaction>
</comment>
<evidence type="ECO:0000256" key="2">
    <source>
        <dbReference type="ARBA" id="ARBA00022516"/>
    </source>
</evidence>
<comment type="subcellular location">
    <subcellularLocation>
        <location evidence="1">Membrane</location>
        <topology evidence="1">Multi-pass membrane protein</topology>
    </subcellularLocation>
</comment>
<dbReference type="Pfam" id="PF01151">
    <property type="entry name" value="ELO"/>
    <property type="match status" value="1"/>
</dbReference>
<keyword evidence="4 10" id="KW-0812">Transmembrane</keyword>
<keyword evidence="5 10" id="KW-0276">Fatty acid metabolism</keyword>
<dbReference type="EC" id="2.3.1.199" evidence="10"/>
<feature type="transmembrane region" description="Helical" evidence="10">
    <location>
        <begin position="27"/>
        <end position="45"/>
    </location>
</feature>
<accession>A0A9N9X1Z4</accession>
<keyword evidence="7 10" id="KW-0443">Lipid metabolism</keyword>
<evidence type="ECO:0000256" key="8">
    <source>
        <dbReference type="ARBA" id="ARBA00023136"/>
    </source>
</evidence>
<keyword evidence="9 10" id="KW-0275">Fatty acid biosynthesis</keyword>
<evidence type="ECO:0000256" key="4">
    <source>
        <dbReference type="ARBA" id="ARBA00022692"/>
    </source>
</evidence>
<comment type="similarity">
    <text evidence="10">Belongs to the ELO family.</text>
</comment>
<keyword evidence="6 10" id="KW-1133">Transmembrane helix</keyword>
<dbReference type="GO" id="GO:0019367">
    <property type="term" value="P:fatty acid elongation, saturated fatty acid"/>
    <property type="evidence" value="ECO:0007669"/>
    <property type="project" value="TreeGrafter"/>
</dbReference>
<sequence length="266" mass="30889">MTLVLNRLYHGYFWIFDELSDPRSSHILLSSPLSVLAVTFAYLHIVRVIGPKLMENRPPYDIKNVILLYNAVQILVNTYISIKAARHVLKNPFGCLDLDWSDDPEAMDQLFIMNIFFHTKLLDLVDTVFFVLRKSYRQVSFLHLYHHSGMTILMWFGIRFFPGGMSLWIPMINGFVHVVMFIYYSLTALDSSWKQSIAFKKRLTQIQLLQFIIILTVCIAIVFSDCSYPKLAGLMLIPQNLFITILFGDFYLKTYVFNKKSSKSTA</sequence>
<feature type="transmembrane region" description="Helical" evidence="10">
    <location>
        <begin position="230"/>
        <end position="252"/>
    </location>
</feature>
<keyword evidence="8 10" id="KW-0472">Membrane</keyword>
<evidence type="ECO:0000256" key="9">
    <source>
        <dbReference type="ARBA" id="ARBA00023160"/>
    </source>
</evidence>
<reference evidence="11" key="2">
    <citation type="submission" date="2022-10" db="EMBL/GenBank/DDBJ databases">
        <authorList>
            <consortium name="ENA_rothamsted_submissions"/>
            <consortium name="culmorum"/>
            <person name="King R."/>
        </authorList>
    </citation>
    <scope>NUCLEOTIDE SEQUENCE</scope>
</reference>
<feature type="transmembrane region" description="Helical" evidence="10">
    <location>
        <begin position="144"/>
        <end position="161"/>
    </location>
</feature>
<dbReference type="GO" id="GO:0042761">
    <property type="term" value="P:very long-chain fatty acid biosynthetic process"/>
    <property type="evidence" value="ECO:0007669"/>
    <property type="project" value="TreeGrafter"/>
</dbReference>
<evidence type="ECO:0000256" key="10">
    <source>
        <dbReference type="RuleBase" id="RU361115"/>
    </source>
</evidence>
<dbReference type="PANTHER" id="PTHR11157:SF21">
    <property type="entry name" value="ELONGATION OF VERY LONG CHAIN FATTY ACIDS PROTEIN"/>
    <property type="match status" value="1"/>
</dbReference>
<dbReference type="EMBL" id="OU896721">
    <property type="protein sequence ID" value="CAG9817336.1"/>
    <property type="molecule type" value="Genomic_DNA"/>
</dbReference>
<evidence type="ECO:0000256" key="3">
    <source>
        <dbReference type="ARBA" id="ARBA00022679"/>
    </source>
</evidence>
<evidence type="ECO:0000256" key="7">
    <source>
        <dbReference type="ARBA" id="ARBA00023098"/>
    </source>
</evidence>
<dbReference type="GO" id="GO:0034625">
    <property type="term" value="P:fatty acid elongation, monounsaturated fatty acid"/>
    <property type="evidence" value="ECO:0007669"/>
    <property type="project" value="TreeGrafter"/>
</dbReference>
<protein>
    <recommendedName>
        <fullName evidence="10">Elongation of very long chain fatty acids protein</fullName>
        <ecNumber evidence="10">2.3.1.199</ecNumber>
    </recommendedName>
    <alternativeName>
        <fullName evidence="10">Very-long-chain 3-oxoacyl-CoA synthase</fullName>
    </alternativeName>
</protein>
<proteinExistence type="inferred from homology"/>
<keyword evidence="2 10" id="KW-0444">Lipid biosynthesis</keyword>
<dbReference type="GO" id="GO:0009922">
    <property type="term" value="F:fatty acid elongase activity"/>
    <property type="evidence" value="ECO:0007669"/>
    <property type="project" value="UniProtKB-EC"/>
</dbReference>
<dbReference type="AlphaFoldDB" id="A0A9N9X1Z4"/>
<organism evidence="11 12">
    <name type="scientific">Phaedon cochleariae</name>
    <name type="common">Mustard beetle</name>
    <dbReference type="NCBI Taxonomy" id="80249"/>
    <lineage>
        <taxon>Eukaryota</taxon>
        <taxon>Metazoa</taxon>
        <taxon>Ecdysozoa</taxon>
        <taxon>Arthropoda</taxon>
        <taxon>Hexapoda</taxon>
        <taxon>Insecta</taxon>
        <taxon>Pterygota</taxon>
        <taxon>Neoptera</taxon>
        <taxon>Endopterygota</taxon>
        <taxon>Coleoptera</taxon>
        <taxon>Polyphaga</taxon>
        <taxon>Cucujiformia</taxon>
        <taxon>Chrysomeloidea</taxon>
        <taxon>Chrysomelidae</taxon>
        <taxon>Chrysomelinae</taxon>
        <taxon>Chrysomelini</taxon>
        <taxon>Phaedon</taxon>
    </lineage>
</organism>
<dbReference type="GO" id="GO:0005789">
    <property type="term" value="C:endoplasmic reticulum membrane"/>
    <property type="evidence" value="ECO:0007669"/>
    <property type="project" value="TreeGrafter"/>
</dbReference>
<keyword evidence="12" id="KW-1185">Reference proteome</keyword>
<dbReference type="Proteomes" id="UP001153737">
    <property type="component" value="Chromosome 15"/>
</dbReference>
<feature type="transmembrane region" description="Helical" evidence="10">
    <location>
        <begin position="110"/>
        <end position="132"/>
    </location>
</feature>
<dbReference type="PANTHER" id="PTHR11157">
    <property type="entry name" value="FATTY ACID ACYL TRANSFERASE-RELATED"/>
    <property type="match status" value="1"/>
</dbReference>
<evidence type="ECO:0000256" key="5">
    <source>
        <dbReference type="ARBA" id="ARBA00022832"/>
    </source>
</evidence>
<evidence type="ECO:0000256" key="1">
    <source>
        <dbReference type="ARBA" id="ARBA00004141"/>
    </source>
</evidence>
<feature type="transmembrane region" description="Helical" evidence="10">
    <location>
        <begin position="206"/>
        <end position="224"/>
    </location>
</feature>
<reference evidence="11" key="1">
    <citation type="submission" date="2022-01" db="EMBL/GenBank/DDBJ databases">
        <authorList>
            <person name="King R."/>
        </authorList>
    </citation>
    <scope>NUCLEOTIDE SEQUENCE</scope>
</reference>
<gene>
    <name evidence="11" type="ORF">PHAECO_LOCUS4702</name>
</gene>